<feature type="transmembrane region" description="Helical" evidence="6">
    <location>
        <begin position="20"/>
        <end position="41"/>
    </location>
</feature>
<feature type="domain" description="ABC3 transporter permease C-terminal" evidence="7">
    <location>
        <begin position="648"/>
        <end position="765"/>
    </location>
</feature>
<feature type="transmembrane region" description="Helical" evidence="6">
    <location>
        <begin position="436"/>
        <end position="457"/>
    </location>
</feature>
<dbReference type="eggNOG" id="COG0577">
    <property type="taxonomic scope" value="Bacteria"/>
</dbReference>
<keyword evidence="9" id="KW-1185">Reference proteome</keyword>
<evidence type="ECO:0000256" key="6">
    <source>
        <dbReference type="SAM" id="Phobius"/>
    </source>
</evidence>
<feature type="transmembrane region" description="Helical" evidence="6">
    <location>
        <begin position="645"/>
        <end position="670"/>
    </location>
</feature>
<dbReference type="OrthoDB" id="5137249at2"/>
<feature type="transmembrane region" description="Helical" evidence="6">
    <location>
        <begin position="317"/>
        <end position="348"/>
    </location>
</feature>
<feature type="transmembrane region" description="Helical" evidence="6">
    <location>
        <begin position="697"/>
        <end position="719"/>
    </location>
</feature>
<dbReference type="Proteomes" id="UP000006001">
    <property type="component" value="Unassembled WGS sequence"/>
</dbReference>
<dbReference type="InterPro" id="IPR003838">
    <property type="entry name" value="ABC3_permease_C"/>
</dbReference>
<evidence type="ECO:0000256" key="1">
    <source>
        <dbReference type="ARBA" id="ARBA00004651"/>
    </source>
</evidence>
<evidence type="ECO:0000256" key="5">
    <source>
        <dbReference type="ARBA" id="ARBA00023136"/>
    </source>
</evidence>
<keyword evidence="5 6" id="KW-0472">Membrane</keyword>
<dbReference type="PANTHER" id="PTHR30287:SF1">
    <property type="entry name" value="INNER MEMBRANE PROTEIN"/>
    <property type="match status" value="1"/>
</dbReference>
<sequence>MMRYLNKKFRRDFTASLPQFFSVFMMVAVSVTIYSGMSAVWTGMAGSYAAYAEQTNLADAYAAGEAFPEDSIEEVRRLPFVSKAAGSLLVRAEGGAADEKNAFYVNTFDDATLEVMSPLVRSGEPLGQDASERGDGGIWIDEDYANAHGISTGDLVTLDFGVAVRTLEVKGTVLDPEYLYFITSHVDTVPDHVGNCYAYMTEGCAEDIYGTVPYNQLRLRFVDGTARTNLVRDELREDLEGIFGDTLRSVQLREDKATIDQVNSEMEQIQKMAALFSLVFLLLSLLSMHTTMSRLVGNQVVQIGTLRSLGYGRGCIYLHYGMFGTLVALLGSAFGLVLGLIVVAPLVMAIKQSTLTLPSWDRIIGPDTAVLIVVILAVCTVSAIMTARRIVRHAPAQTIRGHVEEERASLRKHTRSKMSYGTLWMRRSVAAHPVRFAMAVISVAGSLMLMVAGIGVWDSLNSSYDEVFDHEYSYRYAGNLAGISSKAVAEDLGDEPYQLSQVASATLACGEAEMDGVLTVLDEGEQLHLFSAHDGSEVDLSSVSAAMSRKAAEDLGVTVGDTVSYRLDDASENTDVTIGAIVDARVPQGVFISADRVDDFIPNTIYLGSEEARKKAGSLGYVRDVVSVEHQRSNVDEMMGSVRSIMYILMLASFVLSAVVLYNLGILSYIERVREYAAMRVLGFLDREIDGIVLRETLLNVVSGLALGVPLSLAFLRVYVRTVSMEGVEWVPYIEPGHYVLALACVMAFSFFISWLVCRRIRRIDMVEAFKTME</sequence>
<comment type="subcellular location">
    <subcellularLocation>
        <location evidence="1">Cell membrane</location>
        <topology evidence="1">Multi-pass membrane protein</topology>
    </subcellularLocation>
</comment>
<feature type="transmembrane region" description="Helical" evidence="6">
    <location>
        <begin position="739"/>
        <end position="758"/>
    </location>
</feature>
<comment type="caution">
    <text evidence="8">The sequence shown here is derived from an EMBL/GenBank/DDBJ whole genome shotgun (WGS) entry which is preliminary data.</text>
</comment>
<keyword evidence="3 6" id="KW-0812">Transmembrane</keyword>
<dbReference type="EMBL" id="ACUX02000004">
    <property type="protein sequence ID" value="EEZ62112.1"/>
    <property type="molecule type" value="Genomic_DNA"/>
</dbReference>
<name>D0WEH4_SLAES</name>
<dbReference type="HOGENOM" id="CLU_005531_2_1_11"/>
<evidence type="ECO:0000256" key="3">
    <source>
        <dbReference type="ARBA" id="ARBA00022692"/>
    </source>
</evidence>
<evidence type="ECO:0000256" key="4">
    <source>
        <dbReference type="ARBA" id="ARBA00022989"/>
    </source>
</evidence>
<proteinExistence type="predicted"/>
<protein>
    <submittedName>
        <fullName evidence="8">Efflux ABC transporter, permease protein</fullName>
    </submittedName>
</protein>
<evidence type="ECO:0000256" key="2">
    <source>
        <dbReference type="ARBA" id="ARBA00022475"/>
    </source>
</evidence>
<evidence type="ECO:0000259" key="7">
    <source>
        <dbReference type="Pfam" id="PF02687"/>
    </source>
</evidence>
<evidence type="ECO:0000313" key="8">
    <source>
        <dbReference type="EMBL" id="EEZ62112.1"/>
    </source>
</evidence>
<accession>D0WEH4</accession>
<feature type="transmembrane region" description="Helical" evidence="6">
    <location>
        <begin position="368"/>
        <end position="387"/>
    </location>
</feature>
<evidence type="ECO:0000313" key="9">
    <source>
        <dbReference type="Proteomes" id="UP000006001"/>
    </source>
</evidence>
<feature type="transmembrane region" description="Helical" evidence="6">
    <location>
        <begin position="272"/>
        <end position="296"/>
    </location>
</feature>
<keyword evidence="4 6" id="KW-1133">Transmembrane helix</keyword>
<organism evidence="8 9">
    <name type="scientific">Slackia exigua (strain ATCC 700122 / DSM 15923 / CIP 105133 / JCM 11022 / KCTC 5966 / S-7)</name>
    <dbReference type="NCBI Taxonomy" id="649764"/>
    <lineage>
        <taxon>Bacteria</taxon>
        <taxon>Bacillati</taxon>
        <taxon>Actinomycetota</taxon>
        <taxon>Coriobacteriia</taxon>
        <taxon>Eggerthellales</taxon>
        <taxon>Eggerthellaceae</taxon>
        <taxon>Slackia</taxon>
    </lineage>
</organism>
<dbReference type="GO" id="GO:0005886">
    <property type="term" value="C:plasma membrane"/>
    <property type="evidence" value="ECO:0007669"/>
    <property type="project" value="UniProtKB-SubCell"/>
</dbReference>
<dbReference type="RefSeq" id="WP_006361448.1">
    <property type="nucleotide sequence ID" value="NZ_GG700630.1"/>
</dbReference>
<feature type="domain" description="ABC3 transporter permease C-terminal" evidence="7">
    <location>
        <begin position="275"/>
        <end position="386"/>
    </location>
</feature>
<dbReference type="Pfam" id="PF02687">
    <property type="entry name" value="FtsX"/>
    <property type="match status" value="2"/>
</dbReference>
<keyword evidence="2" id="KW-1003">Cell membrane</keyword>
<dbReference type="InterPro" id="IPR038766">
    <property type="entry name" value="Membrane_comp_ABC_pdt"/>
</dbReference>
<gene>
    <name evidence="8" type="ORF">HMPREF0762_00204</name>
</gene>
<reference evidence="8" key="1">
    <citation type="submission" date="2009-10" db="EMBL/GenBank/DDBJ databases">
        <authorList>
            <person name="Weinstock G."/>
            <person name="Sodergren E."/>
            <person name="Clifton S."/>
            <person name="Fulton L."/>
            <person name="Fulton B."/>
            <person name="Courtney L."/>
            <person name="Fronick C."/>
            <person name="Harrison M."/>
            <person name="Strong C."/>
            <person name="Farmer C."/>
            <person name="Delahaunty K."/>
            <person name="Markovic C."/>
            <person name="Hall O."/>
            <person name="Minx P."/>
            <person name="Tomlinson C."/>
            <person name="Mitreva M."/>
            <person name="Nelson J."/>
            <person name="Hou S."/>
            <person name="Wollam A."/>
            <person name="Pepin K.H."/>
            <person name="Johnson M."/>
            <person name="Bhonagiri V."/>
            <person name="Nash W.E."/>
            <person name="Warren W."/>
            <person name="Chinwalla A."/>
            <person name="Mardis E.R."/>
            <person name="Wilson R.K."/>
        </authorList>
    </citation>
    <scope>NUCLEOTIDE SEQUENCE [LARGE SCALE GENOMIC DNA]</scope>
    <source>
        <strain evidence="8">ATCC 700122</strain>
    </source>
</reference>
<dbReference type="AlphaFoldDB" id="D0WEH4"/>
<dbReference type="GeneID" id="85006871"/>
<dbReference type="STRING" id="649764.HMPREF0762_00204"/>
<dbReference type="PANTHER" id="PTHR30287">
    <property type="entry name" value="MEMBRANE COMPONENT OF PREDICTED ABC SUPERFAMILY METABOLITE UPTAKE TRANSPORTER"/>
    <property type="match status" value="1"/>
</dbReference>